<reference evidence="2" key="2">
    <citation type="submission" date="2020-10" db="EMBL/GenBank/DDBJ databases">
        <authorList>
            <person name="Cooper E.A."/>
            <person name="Brenton Z.W."/>
            <person name="Flinn B.S."/>
            <person name="Jenkins J."/>
            <person name="Shu S."/>
            <person name="Flowers D."/>
            <person name="Luo F."/>
            <person name="Wang Y."/>
            <person name="Xia P."/>
            <person name="Barry K."/>
            <person name="Daum C."/>
            <person name="Lipzen A."/>
            <person name="Yoshinaga Y."/>
            <person name="Schmutz J."/>
            <person name="Saski C."/>
            <person name="Vermerris W."/>
            <person name="Kresovich S."/>
        </authorList>
    </citation>
    <scope>NUCLEOTIDE SEQUENCE</scope>
</reference>
<reference evidence="2" key="1">
    <citation type="journal article" date="2019" name="BMC Genomics">
        <title>A new reference genome for Sorghum bicolor reveals high levels of sequence similarity between sweet and grain genotypes: implications for the genetics of sugar metabolism.</title>
        <authorList>
            <person name="Cooper E.A."/>
            <person name="Brenton Z.W."/>
            <person name="Flinn B.S."/>
            <person name="Jenkins J."/>
            <person name="Shu S."/>
            <person name="Flowers D."/>
            <person name="Luo F."/>
            <person name="Wang Y."/>
            <person name="Xia P."/>
            <person name="Barry K."/>
            <person name="Daum C."/>
            <person name="Lipzen A."/>
            <person name="Yoshinaga Y."/>
            <person name="Schmutz J."/>
            <person name="Saski C."/>
            <person name="Vermerris W."/>
            <person name="Kresovich S."/>
        </authorList>
    </citation>
    <scope>NUCLEOTIDE SEQUENCE</scope>
</reference>
<organism evidence="2 3">
    <name type="scientific">Sorghum bicolor</name>
    <name type="common">Sorghum</name>
    <name type="synonym">Sorghum vulgare</name>
    <dbReference type="NCBI Taxonomy" id="4558"/>
    <lineage>
        <taxon>Eukaryota</taxon>
        <taxon>Viridiplantae</taxon>
        <taxon>Streptophyta</taxon>
        <taxon>Embryophyta</taxon>
        <taxon>Tracheophyta</taxon>
        <taxon>Spermatophyta</taxon>
        <taxon>Magnoliopsida</taxon>
        <taxon>Liliopsida</taxon>
        <taxon>Poales</taxon>
        <taxon>Poaceae</taxon>
        <taxon>PACMAD clade</taxon>
        <taxon>Panicoideae</taxon>
        <taxon>Andropogonodae</taxon>
        <taxon>Andropogoneae</taxon>
        <taxon>Sorghinae</taxon>
        <taxon>Sorghum</taxon>
    </lineage>
</organism>
<proteinExistence type="predicted"/>
<accession>A0A921UA60</accession>
<evidence type="ECO:0000256" key="1">
    <source>
        <dbReference type="SAM" id="MobiDB-lite"/>
    </source>
</evidence>
<gene>
    <name evidence="2" type="ORF">BDA96_07G215800</name>
</gene>
<protein>
    <submittedName>
        <fullName evidence="2">Uncharacterized protein</fullName>
    </submittedName>
</protein>
<name>A0A921UA60_SORBI</name>
<dbReference type="EMBL" id="CM027686">
    <property type="protein sequence ID" value="KAG0524487.1"/>
    <property type="molecule type" value="Genomic_DNA"/>
</dbReference>
<evidence type="ECO:0000313" key="3">
    <source>
        <dbReference type="Proteomes" id="UP000807115"/>
    </source>
</evidence>
<comment type="caution">
    <text evidence="2">The sequence shown here is derived from an EMBL/GenBank/DDBJ whole genome shotgun (WGS) entry which is preliminary data.</text>
</comment>
<dbReference type="AlphaFoldDB" id="A0A921UA60"/>
<feature type="compositionally biased region" description="Polar residues" evidence="1">
    <location>
        <begin position="159"/>
        <end position="175"/>
    </location>
</feature>
<feature type="region of interest" description="Disordered" evidence="1">
    <location>
        <begin position="143"/>
        <end position="182"/>
    </location>
</feature>
<sequence length="182" mass="20017">MMVHLVSLPVVDGPIKYLVHLAQQAKPKLLAPDALVQAMSLMVKILVLLKITLLQVRTIPQCISPIWAHNLSMLWQLGQIVLLLVQCRQRIVIKNLHPVPRNRLITQRTEQEAGFVTEACNSDVFSGGITEKDFAQFSNSFTHTKPNSSGRCSLPAPKTPTNGSDINCIKGSSISRGDGKVE</sequence>
<dbReference type="Proteomes" id="UP000807115">
    <property type="component" value="Chromosome 7"/>
</dbReference>
<evidence type="ECO:0000313" key="2">
    <source>
        <dbReference type="EMBL" id="KAG0524487.1"/>
    </source>
</evidence>